<protein>
    <submittedName>
        <fullName evidence="1">Putative ovule protein</fullName>
    </submittedName>
</protein>
<dbReference type="EMBL" id="GEDG01031924">
    <property type="protein sequence ID" value="JAP11102.1"/>
    <property type="molecule type" value="Transcribed_RNA"/>
</dbReference>
<proteinExistence type="predicted"/>
<dbReference type="AlphaFoldDB" id="A0A0V0GSM9"/>
<reference evidence="1" key="1">
    <citation type="submission" date="2015-12" db="EMBL/GenBank/DDBJ databases">
        <title>Gene expression during late stages of embryo sac development: a critical building block for successful pollen-pistil interactions.</title>
        <authorList>
            <person name="Liu Y."/>
            <person name="Joly V."/>
            <person name="Sabar M."/>
            <person name="Matton D.P."/>
        </authorList>
    </citation>
    <scope>NUCLEOTIDE SEQUENCE</scope>
</reference>
<organism evidence="1">
    <name type="scientific">Solanum chacoense</name>
    <name type="common">Chaco potato</name>
    <dbReference type="NCBI Taxonomy" id="4108"/>
    <lineage>
        <taxon>Eukaryota</taxon>
        <taxon>Viridiplantae</taxon>
        <taxon>Streptophyta</taxon>
        <taxon>Embryophyta</taxon>
        <taxon>Tracheophyta</taxon>
        <taxon>Spermatophyta</taxon>
        <taxon>Magnoliopsida</taxon>
        <taxon>eudicotyledons</taxon>
        <taxon>Gunneridae</taxon>
        <taxon>Pentapetalae</taxon>
        <taxon>asterids</taxon>
        <taxon>lamiids</taxon>
        <taxon>Solanales</taxon>
        <taxon>Solanaceae</taxon>
        <taxon>Solanoideae</taxon>
        <taxon>Solaneae</taxon>
        <taxon>Solanum</taxon>
    </lineage>
</organism>
<accession>A0A0V0GSM9</accession>
<sequence length="82" mass="9174">CCLTLYICGVGTLSDEPDNWTVSDLGEWEFGLLSSFLFVESLEHSSKSLLKSTVVIGDEHIQSPLEIKKYSKQGTWLSGYRT</sequence>
<feature type="non-terminal residue" evidence="1">
    <location>
        <position position="1"/>
    </location>
</feature>
<name>A0A0V0GSM9_SOLCH</name>
<evidence type="ECO:0000313" key="1">
    <source>
        <dbReference type="EMBL" id="JAP11102.1"/>
    </source>
</evidence>